<reference evidence="1" key="1">
    <citation type="submission" date="2025-08" db="UniProtKB">
        <authorList>
            <consortium name="Ensembl"/>
        </authorList>
    </citation>
    <scope>IDENTIFICATION</scope>
</reference>
<reference evidence="1" key="2">
    <citation type="submission" date="2025-09" db="UniProtKB">
        <authorList>
            <consortium name="Ensembl"/>
        </authorList>
    </citation>
    <scope>IDENTIFICATION</scope>
</reference>
<sequence length="114" mass="11854">MQLLGVVMGHSLEEPFKLFITNNLYRCFGPLLLSVNEEAVLGLLPRVPLAFPSCSPHPAPAPFCLSSSPTTLPQHGCCCSASSSLGCFSGPSGWHSSAPQLSSGPCVLLSSAPL</sequence>
<evidence type="ECO:0000313" key="1">
    <source>
        <dbReference type="Ensembl" id="ENSTMTP00000014722.1"/>
    </source>
</evidence>
<protein>
    <submittedName>
        <fullName evidence="1">Uncharacterized protein</fullName>
    </submittedName>
</protein>
<dbReference type="InParanoid" id="A0A674J476"/>
<accession>A0A674J476</accession>
<proteinExistence type="predicted"/>
<evidence type="ECO:0000313" key="2">
    <source>
        <dbReference type="Proteomes" id="UP000472274"/>
    </source>
</evidence>
<organism evidence="1 2">
    <name type="scientific">Terrapene triunguis</name>
    <name type="common">Three-toed box turtle</name>
    <dbReference type="NCBI Taxonomy" id="2587831"/>
    <lineage>
        <taxon>Eukaryota</taxon>
        <taxon>Metazoa</taxon>
        <taxon>Chordata</taxon>
        <taxon>Craniata</taxon>
        <taxon>Vertebrata</taxon>
        <taxon>Euteleostomi</taxon>
        <taxon>Archelosauria</taxon>
        <taxon>Testudinata</taxon>
        <taxon>Testudines</taxon>
        <taxon>Cryptodira</taxon>
        <taxon>Durocryptodira</taxon>
        <taxon>Testudinoidea</taxon>
        <taxon>Emydidae</taxon>
        <taxon>Terrapene</taxon>
    </lineage>
</organism>
<name>A0A674J476_9SAUR</name>
<keyword evidence="2" id="KW-1185">Reference proteome</keyword>
<dbReference type="Ensembl" id="ENSTMTT00000015227.1">
    <property type="protein sequence ID" value="ENSTMTP00000014722.1"/>
    <property type="gene ID" value="ENSTMTG00000010713.1"/>
</dbReference>
<dbReference type="Proteomes" id="UP000472274">
    <property type="component" value="Unplaced"/>
</dbReference>
<dbReference type="AlphaFoldDB" id="A0A674J476"/>